<dbReference type="Proteomes" id="UP000182409">
    <property type="component" value="Unassembled WGS sequence"/>
</dbReference>
<comment type="similarity">
    <text evidence="1">Belongs to the 'GDSL' lipolytic enzyme family.</text>
</comment>
<dbReference type="Pfam" id="PF13472">
    <property type="entry name" value="Lipase_GDSL_2"/>
    <property type="match status" value="1"/>
</dbReference>
<evidence type="ECO:0000256" key="1">
    <source>
        <dbReference type="ARBA" id="ARBA00008668"/>
    </source>
</evidence>
<dbReference type="GO" id="GO:0016788">
    <property type="term" value="F:hydrolase activity, acting on ester bonds"/>
    <property type="evidence" value="ECO:0007669"/>
    <property type="project" value="UniProtKB-ARBA"/>
</dbReference>
<feature type="domain" description="SGNH hydrolase-type esterase" evidence="5">
    <location>
        <begin position="65"/>
        <end position="268"/>
    </location>
</feature>
<dbReference type="Gene3D" id="3.40.50.1110">
    <property type="entry name" value="SGNH hydrolase"/>
    <property type="match status" value="1"/>
</dbReference>
<feature type="compositionally biased region" description="Low complexity" evidence="3">
    <location>
        <begin position="24"/>
        <end position="37"/>
    </location>
</feature>
<dbReference type="CDD" id="cd01821">
    <property type="entry name" value="Rhamnogalacturan_acetylesterase_like"/>
    <property type="match status" value="1"/>
</dbReference>
<dbReference type="InterPro" id="IPR013830">
    <property type="entry name" value="SGNH_hydro"/>
</dbReference>
<dbReference type="SUPFAM" id="SSF52266">
    <property type="entry name" value="SGNH hydrolase"/>
    <property type="match status" value="1"/>
</dbReference>
<dbReference type="InterPro" id="IPR037459">
    <property type="entry name" value="RhgT-like"/>
</dbReference>
<protein>
    <submittedName>
        <fullName evidence="6">Lysophospholipase L1</fullName>
    </submittedName>
</protein>
<dbReference type="RefSeq" id="WP_083350599.1">
    <property type="nucleotide sequence ID" value="NZ_FNSD01000001.1"/>
</dbReference>
<evidence type="ECO:0000313" key="7">
    <source>
        <dbReference type="Proteomes" id="UP000182409"/>
    </source>
</evidence>
<evidence type="ECO:0000256" key="3">
    <source>
        <dbReference type="SAM" id="MobiDB-lite"/>
    </source>
</evidence>
<dbReference type="InterPro" id="IPR036514">
    <property type="entry name" value="SGNH_hydro_sf"/>
</dbReference>
<dbReference type="OrthoDB" id="191551at2"/>
<evidence type="ECO:0000259" key="5">
    <source>
        <dbReference type="Pfam" id="PF13472"/>
    </source>
</evidence>
<dbReference type="PANTHER" id="PTHR43695:SF1">
    <property type="entry name" value="RHAMNOGALACTURONAN ACETYLESTERASE"/>
    <property type="match status" value="1"/>
</dbReference>
<keyword evidence="2" id="KW-0378">Hydrolase</keyword>
<evidence type="ECO:0000256" key="2">
    <source>
        <dbReference type="ARBA" id="ARBA00022801"/>
    </source>
</evidence>
<organism evidence="6 7">
    <name type="scientific">Terriglobus roseus</name>
    <dbReference type="NCBI Taxonomy" id="392734"/>
    <lineage>
        <taxon>Bacteria</taxon>
        <taxon>Pseudomonadati</taxon>
        <taxon>Acidobacteriota</taxon>
        <taxon>Terriglobia</taxon>
        <taxon>Terriglobales</taxon>
        <taxon>Acidobacteriaceae</taxon>
        <taxon>Terriglobus</taxon>
    </lineage>
</organism>
<gene>
    <name evidence="6" type="ORF">SAMN05443244_3444</name>
</gene>
<dbReference type="EMBL" id="FNSD01000001">
    <property type="protein sequence ID" value="SEC43152.1"/>
    <property type="molecule type" value="Genomic_DNA"/>
</dbReference>
<evidence type="ECO:0000256" key="4">
    <source>
        <dbReference type="SAM" id="SignalP"/>
    </source>
</evidence>
<sequence length="310" mass="33673">MHRVIRFTLLLAAIHAPFSLHSGAQQPAAPAKTTPAAVGSTDPSLKDQLHLPVPRDPNLPTLWLVGDSTVRNGHGDGAGGQWGWGEPIVQFFDTSKINVVNRAIGGRSSRTYITEGHWNDTLAMMKPGDFMLVQMGHNDGGALDDTSRARGTLPGVGKDSKEIENPILKRHETVHTYGWYLRQYVEQAKAKGVTVEMCTLIPRKIWKDGKVVRDSATYAGWARAVAEQEQIGLIDLNEIVAREYDAMGEQAVEPLFADPHTHTSAAGALINAKAVILGLKLLQPDPLEPYFSAAGKQLPVMPAPLMNAVQ</sequence>
<accession>A0A1H4SG08</accession>
<name>A0A1H4SG08_9BACT</name>
<feature type="region of interest" description="Disordered" evidence="3">
    <location>
        <begin position="23"/>
        <end position="44"/>
    </location>
</feature>
<proteinExistence type="inferred from homology"/>
<keyword evidence="4" id="KW-0732">Signal</keyword>
<feature type="signal peptide" evidence="4">
    <location>
        <begin position="1"/>
        <end position="24"/>
    </location>
</feature>
<dbReference type="PANTHER" id="PTHR43695">
    <property type="entry name" value="PUTATIVE (AFU_ORTHOLOGUE AFUA_2G17250)-RELATED"/>
    <property type="match status" value="1"/>
</dbReference>
<evidence type="ECO:0000313" key="6">
    <source>
        <dbReference type="EMBL" id="SEC43152.1"/>
    </source>
</evidence>
<reference evidence="6 7" key="1">
    <citation type="submission" date="2016-10" db="EMBL/GenBank/DDBJ databases">
        <authorList>
            <person name="de Groot N.N."/>
        </authorList>
    </citation>
    <scope>NUCLEOTIDE SEQUENCE [LARGE SCALE GENOMIC DNA]</scope>
    <source>
        <strain evidence="6 7">AB35.6</strain>
    </source>
</reference>
<dbReference type="AlphaFoldDB" id="A0A1H4SG08"/>
<feature type="chain" id="PRO_5010179828" evidence="4">
    <location>
        <begin position="25"/>
        <end position="310"/>
    </location>
</feature>